<dbReference type="AlphaFoldDB" id="A0A1G8WIQ1"/>
<reference evidence="1 2" key="1">
    <citation type="submission" date="2016-10" db="EMBL/GenBank/DDBJ databases">
        <authorList>
            <person name="de Groot N.N."/>
        </authorList>
    </citation>
    <scope>NUCLEOTIDE SEQUENCE [LARGE SCALE GENOMIC DNA]</scope>
    <source>
        <strain evidence="1 2">DSM 2895</strain>
    </source>
</reference>
<sequence length="52" mass="5903">MTNTDKALALMLPRLKSKESRRITMLGNTAIRMIKQHLDCYESKRGCLHGNG</sequence>
<gene>
    <name evidence="1" type="ORF">SAMN04487909_12867</name>
</gene>
<protein>
    <submittedName>
        <fullName evidence="1">Uncharacterized protein</fullName>
    </submittedName>
</protein>
<name>A0A1G8WIQ1_ANEMI</name>
<evidence type="ECO:0000313" key="1">
    <source>
        <dbReference type="EMBL" id="SDJ78239.1"/>
    </source>
</evidence>
<dbReference type="EMBL" id="FNED01000028">
    <property type="protein sequence ID" value="SDJ78239.1"/>
    <property type="molecule type" value="Genomic_DNA"/>
</dbReference>
<dbReference type="Proteomes" id="UP000182836">
    <property type="component" value="Unassembled WGS sequence"/>
</dbReference>
<accession>A0A1G8WIQ1</accession>
<proteinExistence type="predicted"/>
<evidence type="ECO:0000313" key="2">
    <source>
        <dbReference type="Proteomes" id="UP000182836"/>
    </source>
</evidence>
<organism evidence="1 2">
    <name type="scientific">Aneurinibacillus migulanus</name>
    <name type="common">Bacillus migulanus</name>
    <dbReference type="NCBI Taxonomy" id="47500"/>
    <lineage>
        <taxon>Bacteria</taxon>
        <taxon>Bacillati</taxon>
        <taxon>Bacillota</taxon>
        <taxon>Bacilli</taxon>
        <taxon>Bacillales</taxon>
        <taxon>Paenibacillaceae</taxon>
        <taxon>Aneurinibacillus group</taxon>
        <taxon>Aneurinibacillus</taxon>
    </lineage>
</organism>